<keyword evidence="2" id="KW-0472">Membrane</keyword>
<dbReference type="NCBIfam" id="TIGR03349">
    <property type="entry name" value="IV_VI_DotU"/>
    <property type="match status" value="1"/>
</dbReference>
<dbReference type="AlphaFoldDB" id="A0A1V2GTF2"/>
<feature type="compositionally biased region" description="Pro residues" evidence="1">
    <location>
        <begin position="300"/>
        <end position="310"/>
    </location>
</feature>
<feature type="domain" description="Type IV / VI secretion system DotU" evidence="3">
    <location>
        <begin position="69"/>
        <end position="271"/>
    </location>
</feature>
<comment type="caution">
    <text evidence="4">The sequence shown here is derived from an EMBL/GenBank/DDBJ whole genome shotgun (WGS) entry which is preliminary data.</text>
</comment>
<keyword evidence="2" id="KW-0812">Transmembrane</keyword>
<feature type="transmembrane region" description="Helical" evidence="2">
    <location>
        <begin position="249"/>
        <end position="269"/>
    </location>
</feature>
<dbReference type="InterPro" id="IPR038522">
    <property type="entry name" value="T4/T6SS_DotU_sf"/>
</dbReference>
<accession>A0A1V2GTF2</accession>
<sequence length="310" mass="33164">MSDNPFSEPEDEADRTIIRGPQPRAPQQRTGAPAAPALPFAAPGAPAMAAPASAVAREIEALPRTGISPLAAAAAPLLELLAQLTQATHVADPEALRQGAIRALRQFEAEARSGDTSPDQLRAAHYALCAALDDVALATPWGPPSHWGAQSLVSSFHQEVRSGERFFDLLSGMQRDPGRYRHALEVAYLTLALGMQGRYRLARGGGMELDRIREGLYQLLAQLRGPFERELSPHWRGVTAPHSPARRSVPAWVALPVALALLGFGYLFLSFDLNARSDDLFARLAGLPPGKPPEIARSAPPVPPAPPPPP</sequence>
<proteinExistence type="predicted"/>
<dbReference type="Gene3D" id="1.25.40.590">
    <property type="entry name" value="Type IV / VI secretion system, DotU"/>
    <property type="match status" value="1"/>
</dbReference>
<dbReference type="PANTHER" id="PTHR38033">
    <property type="entry name" value="MEMBRANE PROTEIN-RELATED"/>
    <property type="match status" value="1"/>
</dbReference>
<dbReference type="NCBIfam" id="NF038228">
    <property type="entry name" value="IcmH_DotU_IVB"/>
    <property type="match status" value="1"/>
</dbReference>
<protein>
    <recommendedName>
        <fullName evidence="3">Type IV / VI secretion system DotU domain-containing protein</fullName>
    </recommendedName>
</protein>
<name>A0A1V2GTF2_9PROT</name>
<reference evidence="4 5" key="1">
    <citation type="submission" date="2016-10" db="EMBL/GenBank/DDBJ databases">
        <title>Draft Genome sequence of Roseomonas sp. strain M3.</title>
        <authorList>
            <person name="Subhash Y."/>
            <person name="Lee S."/>
        </authorList>
    </citation>
    <scope>NUCLEOTIDE SEQUENCE [LARGE SCALE GENOMIC DNA]</scope>
    <source>
        <strain evidence="4 5">M3</strain>
    </source>
</reference>
<dbReference type="EMBL" id="MLCO01000508">
    <property type="protein sequence ID" value="ONG42665.1"/>
    <property type="molecule type" value="Genomic_DNA"/>
</dbReference>
<dbReference type="OrthoDB" id="345640at2"/>
<keyword evidence="5" id="KW-1185">Reference proteome</keyword>
<feature type="region of interest" description="Disordered" evidence="1">
    <location>
        <begin position="1"/>
        <end position="39"/>
    </location>
</feature>
<evidence type="ECO:0000313" key="4">
    <source>
        <dbReference type="EMBL" id="ONG42665.1"/>
    </source>
</evidence>
<dbReference type="Pfam" id="PF09850">
    <property type="entry name" value="DotU"/>
    <property type="match status" value="1"/>
</dbReference>
<evidence type="ECO:0000313" key="5">
    <source>
        <dbReference type="Proteomes" id="UP000188879"/>
    </source>
</evidence>
<keyword evidence="2" id="KW-1133">Transmembrane helix</keyword>
<evidence type="ECO:0000256" key="1">
    <source>
        <dbReference type="SAM" id="MobiDB-lite"/>
    </source>
</evidence>
<evidence type="ECO:0000256" key="2">
    <source>
        <dbReference type="SAM" id="Phobius"/>
    </source>
</evidence>
<dbReference type="PANTHER" id="PTHR38033:SF1">
    <property type="entry name" value="DOTU FAMILY TYPE IV_VI SECRETION SYSTEM PROTEIN"/>
    <property type="match status" value="1"/>
</dbReference>
<feature type="region of interest" description="Disordered" evidence="1">
    <location>
        <begin position="291"/>
        <end position="310"/>
    </location>
</feature>
<dbReference type="InterPro" id="IPR017732">
    <property type="entry name" value="T4/T6SS_DotU"/>
</dbReference>
<gene>
    <name evidence="4" type="ORF">BKE38_29205</name>
</gene>
<dbReference type="RefSeq" id="WP_076960659.1">
    <property type="nucleotide sequence ID" value="NZ_MLCO01000508.1"/>
</dbReference>
<organism evidence="4 5">
    <name type="scientific">Teichococcus deserti</name>
    <dbReference type="NCBI Taxonomy" id="1817963"/>
    <lineage>
        <taxon>Bacteria</taxon>
        <taxon>Pseudomonadati</taxon>
        <taxon>Pseudomonadota</taxon>
        <taxon>Alphaproteobacteria</taxon>
        <taxon>Acetobacterales</taxon>
        <taxon>Roseomonadaceae</taxon>
        <taxon>Roseomonas</taxon>
    </lineage>
</organism>
<dbReference type="Proteomes" id="UP000188879">
    <property type="component" value="Unassembled WGS sequence"/>
</dbReference>
<evidence type="ECO:0000259" key="3">
    <source>
        <dbReference type="Pfam" id="PF09850"/>
    </source>
</evidence>
<feature type="non-terminal residue" evidence="4">
    <location>
        <position position="310"/>
    </location>
</feature>